<evidence type="ECO:0000256" key="6">
    <source>
        <dbReference type="ARBA" id="ARBA00023136"/>
    </source>
</evidence>
<evidence type="ECO:0000256" key="9">
    <source>
        <dbReference type="SAM" id="MobiDB-lite"/>
    </source>
</evidence>
<sequence>MPRLNSIPLSRKLPIFIVGFSILLAAGLISASLFALQKYAFSAVENQMFSTIADRRYAVRQMLKGVEADLESLSVSPATANALMDFSQSWEALGGAAQSELTAAYITSNPNEVGSKHLLDRAQGDAAYHTNHALYHPGLRTLIDTKGYYDAFLISPAGDIVYSVFKEMDYATSLVTGAYKDSGLATAFKSALTGAPGSMSFDDMKPYAPSYGAAAAFIAAPVRGTDNTVLGVVALQIPVDMMGAIVNSSLGLGETTQIFIVGDDGLARTTSRFEEAFQVLDPLEMTHHIQEALDGESVYEVDTGLNGQQVVSYAKPLELDYANWAIIAEQDVSETMGPVWAQARILIAVSVLMASALSVLGWMFARSITRPLSNISDDMEKISGGDFETEVTAADRGDEIGALGKTLVAMRGDLQKARVAEEQRAVAAREQEVVVEKLSAGLGQLSQGDFARTIDQPFTEDHDALRLDFNKTVRQLNTTVSKVVQSADSIKSGAAEISQSSLDLSQRTENQAATLEETAAALKEMTNNVETAAEGTRNVETVVAEARTEAEVSGEVVRDAVSAMTEIEEGSRHISQIIGVIDDIAFQTNLLALNAGVEAARAGDAGRGFAVVASEVRALALKSSDAASEIKALISDSTQQVESGVDLVGKAGEALTSIADRVNNISQMVSEIARSATDQSAGLAEINASVVQLDQVTQANAAMVEESTAAGQMLAKDATELMSMVSEFKTDASAVVDEPVVTAAPKAPSVVPKASKPTPAASPEPAPKRKSAPVAVDGNAAVDMELWQDF</sequence>
<dbReference type="Pfam" id="PF00015">
    <property type="entry name" value="MCPsignal"/>
    <property type="match status" value="1"/>
</dbReference>
<dbReference type="PROSITE" id="PS50885">
    <property type="entry name" value="HAMP"/>
    <property type="match status" value="2"/>
</dbReference>
<keyword evidence="2" id="KW-1003">Cell membrane</keyword>
<name>A0ABY1NXQ8_9RHOB</name>
<evidence type="ECO:0000256" key="10">
    <source>
        <dbReference type="SAM" id="Phobius"/>
    </source>
</evidence>
<evidence type="ECO:0000259" key="11">
    <source>
        <dbReference type="PROSITE" id="PS50111"/>
    </source>
</evidence>
<dbReference type="Gene3D" id="1.10.287.950">
    <property type="entry name" value="Methyl-accepting chemotaxis protein"/>
    <property type="match status" value="1"/>
</dbReference>
<dbReference type="Gene3D" id="1.10.8.500">
    <property type="entry name" value="HAMP domain in histidine kinase"/>
    <property type="match status" value="1"/>
</dbReference>
<keyword evidence="5 10" id="KW-1133">Transmembrane helix</keyword>
<evidence type="ECO:0000256" key="7">
    <source>
        <dbReference type="ARBA" id="ARBA00029447"/>
    </source>
</evidence>
<feature type="transmembrane region" description="Helical" evidence="10">
    <location>
        <begin position="15"/>
        <end position="36"/>
    </location>
</feature>
<dbReference type="InterPro" id="IPR051310">
    <property type="entry name" value="MCP_chemotaxis"/>
</dbReference>
<dbReference type="Proteomes" id="UP001157961">
    <property type="component" value="Unassembled WGS sequence"/>
</dbReference>
<evidence type="ECO:0000256" key="4">
    <source>
        <dbReference type="ARBA" id="ARBA00022692"/>
    </source>
</evidence>
<comment type="subcellular location">
    <subcellularLocation>
        <location evidence="1">Cell membrane</location>
        <topology evidence="1">Multi-pass membrane protein</topology>
    </subcellularLocation>
</comment>
<evidence type="ECO:0000259" key="12">
    <source>
        <dbReference type="PROSITE" id="PS50885"/>
    </source>
</evidence>
<dbReference type="PROSITE" id="PS50111">
    <property type="entry name" value="CHEMOTAXIS_TRANSDUC_2"/>
    <property type="match status" value="1"/>
</dbReference>
<feature type="domain" description="HAMP" evidence="12">
    <location>
        <begin position="366"/>
        <end position="419"/>
    </location>
</feature>
<feature type="domain" description="HAMP" evidence="12">
    <location>
        <begin position="429"/>
        <end position="481"/>
    </location>
</feature>
<dbReference type="CDD" id="cd06225">
    <property type="entry name" value="HAMP"/>
    <property type="match status" value="1"/>
</dbReference>
<dbReference type="SUPFAM" id="SSF58104">
    <property type="entry name" value="Methyl-accepting chemotaxis protein (MCP) signaling domain"/>
    <property type="match status" value="1"/>
</dbReference>
<accession>A0ABY1NXQ8</accession>
<protein>
    <submittedName>
        <fullName evidence="13">Methyl-accepting chemotaxis protein</fullName>
    </submittedName>
</protein>
<dbReference type="CDD" id="cd11386">
    <property type="entry name" value="MCP_signal"/>
    <property type="match status" value="1"/>
</dbReference>
<dbReference type="InterPro" id="IPR003660">
    <property type="entry name" value="HAMP_dom"/>
</dbReference>
<dbReference type="SMART" id="SM00304">
    <property type="entry name" value="HAMP"/>
    <property type="match status" value="3"/>
</dbReference>
<evidence type="ECO:0000256" key="3">
    <source>
        <dbReference type="ARBA" id="ARBA00022500"/>
    </source>
</evidence>
<gene>
    <name evidence="13" type="ORF">SAMN06265373_103537</name>
</gene>
<comment type="similarity">
    <text evidence="7">Belongs to the methyl-accepting chemotaxis (MCP) protein family.</text>
</comment>
<evidence type="ECO:0000256" key="5">
    <source>
        <dbReference type="ARBA" id="ARBA00022989"/>
    </source>
</evidence>
<evidence type="ECO:0000256" key="2">
    <source>
        <dbReference type="ARBA" id="ARBA00022475"/>
    </source>
</evidence>
<dbReference type="InterPro" id="IPR004090">
    <property type="entry name" value="Chemotax_Me-accpt_rcpt"/>
</dbReference>
<dbReference type="PANTHER" id="PTHR43531:SF11">
    <property type="entry name" value="METHYL-ACCEPTING CHEMOTAXIS PROTEIN 3"/>
    <property type="match status" value="1"/>
</dbReference>
<proteinExistence type="inferred from homology"/>
<feature type="compositionally biased region" description="Low complexity" evidence="9">
    <location>
        <begin position="745"/>
        <end position="759"/>
    </location>
</feature>
<dbReference type="Gene3D" id="3.30.450.20">
    <property type="entry name" value="PAS domain"/>
    <property type="match status" value="1"/>
</dbReference>
<evidence type="ECO:0000256" key="1">
    <source>
        <dbReference type="ARBA" id="ARBA00004651"/>
    </source>
</evidence>
<keyword evidence="8" id="KW-0807">Transducer</keyword>
<dbReference type="InterPro" id="IPR033479">
    <property type="entry name" value="dCache_1"/>
</dbReference>
<dbReference type="SMART" id="SM00283">
    <property type="entry name" value="MA"/>
    <property type="match status" value="1"/>
</dbReference>
<feature type="region of interest" description="Disordered" evidence="9">
    <location>
        <begin position="745"/>
        <end position="777"/>
    </location>
</feature>
<keyword evidence="6 10" id="KW-0472">Membrane</keyword>
<reference evidence="13 14" key="1">
    <citation type="submission" date="2017-05" db="EMBL/GenBank/DDBJ databases">
        <authorList>
            <person name="Varghese N."/>
            <person name="Submissions S."/>
        </authorList>
    </citation>
    <scope>NUCLEOTIDE SEQUENCE [LARGE SCALE GENOMIC DNA]</scope>
    <source>
        <strain evidence="13 14">DSM 29734</strain>
    </source>
</reference>
<dbReference type="PANTHER" id="PTHR43531">
    <property type="entry name" value="PROTEIN ICFG"/>
    <property type="match status" value="1"/>
</dbReference>
<dbReference type="RefSeq" id="WP_283425958.1">
    <property type="nucleotide sequence ID" value="NZ_FXTY01000003.1"/>
</dbReference>
<comment type="caution">
    <text evidence="13">The sequence shown here is derived from an EMBL/GenBank/DDBJ whole genome shotgun (WGS) entry which is preliminary data.</text>
</comment>
<dbReference type="PRINTS" id="PR00260">
    <property type="entry name" value="CHEMTRNSDUCR"/>
</dbReference>
<evidence type="ECO:0000313" key="13">
    <source>
        <dbReference type="EMBL" id="SMP20497.1"/>
    </source>
</evidence>
<feature type="domain" description="Methyl-accepting transducer" evidence="11">
    <location>
        <begin position="486"/>
        <end position="715"/>
    </location>
</feature>
<keyword evidence="3" id="KW-0145">Chemotaxis</keyword>
<organism evidence="13 14">
    <name type="scientific">Shimia sagamensis</name>
    <dbReference type="NCBI Taxonomy" id="1566352"/>
    <lineage>
        <taxon>Bacteria</taxon>
        <taxon>Pseudomonadati</taxon>
        <taxon>Pseudomonadota</taxon>
        <taxon>Alphaproteobacteria</taxon>
        <taxon>Rhodobacterales</taxon>
        <taxon>Roseobacteraceae</taxon>
    </lineage>
</organism>
<dbReference type="InterPro" id="IPR004089">
    <property type="entry name" value="MCPsignal_dom"/>
</dbReference>
<evidence type="ECO:0000256" key="8">
    <source>
        <dbReference type="PROSITE-ProRule" id="PRU00284"/>
    </source>
</evidence>
<keyword evidence="14" id="KW-1185">Reference proteome</keyword>
<keyword evidence="4 10" id="KW-0812">Transmembrane</keyword>
<dbReference type="Pfam" id="PF02743">
    <property type="entry name" value="dCache_1"/>
    <property type="match status" value="1"/>
</dbReference>
<evidence type="ECO:0000313" key="14">
    <source>
        <dbReference type="Proteomes" id="UP001157961"/>
    </source>
</evidence>
<dbReference type="SUPFAM" id="SSF158472">
    <property type="entry name" value="HAMP domain-like"/>
    <property type="match status" value="1"/>
</dbReference>
<dbReference type="EMBL" id="FXTY01000003">
    <property type="protein sequence ID" value="SMP20497.1"/>
    <property type="molecule type" value="Genomic_DNA"/>
</dbReference>
<dbReference type="Pfam" id="PF00672">
    <property type="entry name" value="HAMP"/>
    <property type="match status" value="1"/>
</dbReference>